<protein>
    <submittedName>
        <fullName evidence="2">Triacylglycerol lipase family protein</fullName>
    </submittedName>
</protein>
<dbReference type="SUPFAM" id="SSF53474">
    <property type="entry name" value="alpha/beta-Hydrolases"/>
    <property type="match status" value="1"/>
</dbReference>
<dbReference type="AlphaFoldDB" id="V6HAP2"/>
<organism evidence="2 3">
    <name type="scientific">Leptospira inadai serovar Lyme str. 10</name>
    <dbReference type="NCBI Taxonomy" id="1049790"/>
    <lineage>
        <taxon>Bacteria</taxon>
        <taxon>Pseudomonadati</taxon>
        <taxon>Spirochaetota</taxon>
        <taxon>Spirochaetia</taxon>
        <taxon>Leptospirales</taxon>
        <taxon>Leptospiraceae</taxon>
        <taxon>Leptospira</taxon>
    </lineage>
</organism>
<dbReference type="InterPro" id="IPR029058">
    <property type="entry name" value="AB_hydrolase_fold"/>
</dbReference>
<proteinExistence type="predicted"/>
<comment type="caution">
    <text evidence="2">The sequence shown here is derived from an EMBL/GenBank/DDBJ whole genome shotgun (WGS) entry which is preliminary data.</text>
</comment>
<dbReference type="Gene3D" id="3.40.50.1820">
    <property type="entry name" value="alpha/beta hydrolase"/>
    <property type="match status" value="1"/>
</dbReference>
<dbReference type="InterPro" id="IPR000073">
    <property type="entry name" value="AB_hydrolase_1"/>
</dbReference>
<dbReference type="STRING" id="1049790.LEP1GSC047_3192"/>
<evidence type="ECO:0000259" key="1">
    <source>
        <dbReference type="Pfam" id="PF00561"/>
    </source>
</evidence>
<evidence type="ECO:0000313" key="2">
    <source>
        <dbReference type="EMBL" id="EQA36526.1"/>
    </source>
</evidence>
<sequence>MPLRKGKLGGNLPQIVMNSKEKRLKMSRVLRIWIIGLTLLVSGAVHASGGGSSSKPLAGAYPIVLAHGLFGWGKSTGIIDYWGGNAAYLQSQGATVLTPTVTATSSSSARAAQLKTAIQTAMAANNYTGKVHIIGHSQGGLDARYLVSNLGFASKVATLTTLNTPHYGSPVANVVLTVIPSWALPYVATVLNTVVGFVYGESNQNAVAALKLLTTAGATAFNSSTPNASGVKYFSYGSTITVPDLIEHPAMGLIYPICAIGAPFYGQSISNDGVVPASSQQWGTWKGGPSYPITTTGIDHLEATNALYLGQTWYDTNGYFLKMASNSKSNQ</sequence>
<evidence type="ECO:0000313" key="3">
    <source>
        <dbReference type="Proteomes" id="UP000018719"/>
    </source>
</evidence>
<reference evidence="2 3" key="1">
    <citation type="submission" date="2013-05" db="EMBL/GenBank/DDBJ databases">
        <authorList>
            <person name="Harkins D.M."/>
            <person name="Durkin A.S."/>
            <person name="Brinkac L.M."/>
            <person name="Haft D.H."/>
            <person name="Selengut J.D."/>
            <person name="Sanka R."/>
            <person name="DePew J."/>
            <person name="Purushe J."/>
            <person name="Hartskeerl R.A."/>
            <person name="Ahmed A."/>
            <person name="van der Linden H."/>
            <person name="Goris M.G.A."/>
            <person name="Vinetz J.M."/>
            <person name="Sutton G.G."/>
            <person name="Nierman W.C."/>
            <person name="Fouts D.E."/>
        </authorList>
    </citation>
    <scope>NUCLEOTIDE SEQUENCE [LARGE SCALE GENOMIC DNA]</scope>
    <source>
        <strain evidence="2 3">10</strain>
    </source>
</reference>
<feature type="domain" description="AB hydrolase-1" evidence="1">
    <location>
        <begin position="61"/>
        <end position="185"/>
    </location>
</feature>
<dbReference type="EMBL" id="AHMM02000017">
    <property type="protein sequence ID" value="EQA36526.1"/>
    <property type="molecule type" value="Genomic_DNA"/>
</dbReference>
<dbReference type="Pfam" id="PF00561">
    <property type="entry name" value="Abhydrolase_1"/>
    <property type="match status" value="1"/>
</dbReference>
<name>V6HAP2_9LEPT</name>
<dbReference type="Proteomes" id="UP000018719">
    <property type="component" value="Unassembled WGS sequence"/>
</dbReference>
<gene>
    <name evidence="2" type="ORF">LEP1GSC047_3192</name>
</gene>
<accession>V6HAP2</accession>